<dbReference type="GO" id="GO:0043138">
    <property type="term" value="F:3'-5' DNA helicase activity"/>
    <property type="evidence" value="ECO:0007669"/>
    <property type="project" value="TreeGrafter"/>
</dbReference>
<proteinExistence type="predicted"/>
<evidence type="ECO:0000256" key="1">
    <source>
        <dbReference type="ARBA" id="ARBA00022741"/>
    </source>
</evidence>
<evidence type="ECO:0000256" key="4">
    <source>
        <dbReference type="ARBA" id="ARBA00022840"/>
    </source>
</evidence>
<evidence type="ECO:0000313" key="6">
    <source>
        <dbReference type="EMBL" id="AHZ73604.1"/>
    </source>
</evidence>
<dbReference type="GO" id="GO:0016787">
    <property type="term" value="F:hydrolase activity"/>
    <property type="evidence" value="ECO:0007669"/>
    <property type="project" value="UniProtKB-KW"/>
</dbReference>
<dbReference type="KEGG" id="pman:OU5_P0352"/>
<dbReference type="GO" id="GO:0031297">
    <property type="term" value="P:replication fork processing"/>
    <property type="evidence" value="ECO:0007669"/>
    <property type="project" value="TreeGrafter"/>
</dbReference>
<name>A0A024EL18_9PSED</name>
<dbReference type="Pfam" id="PF13361">
    <property type="entry name" value="UvrD_C"/>
    <property type="match status" value="1"/>
</dbReference>
<protein>
    <recommendedName>
        <fullName evidence="5">UvrD-like helicase C-terminal domain-containing protein</fullName>
    </recommendedName>
</protein>
<dbReference type="PANTHER" id="PTHR11070">
    <property type="entry name" value="UVRD / RECB / PCRA DNA HELICASE FAMILY MEMBER"/>
    <property type="match status" value="1"/>
</dbReference>
<keyword evidence="3" id="KW-0347">Helicase</keyword>
<dbReference type="RefSeq" id="WP_010466347.1">
    <property type="nucleotide sequence ID" value="NZ_CP005961.1"/>
</dbReference>
<keyword evidence="6" id="KW-0614">Plasmid</keyword>
<dbReference type="InterPro" id="IPR027417">
    <property type="entry name" value="P-loop_NTPase"/>
</dbReference>
<evidence type="ECO:0000259" key="5">
    <source>
        <dbReference type="Pfam" id="PF13361"/>
    </source>
</evidence>
<dbReference type="InterPro" id="IPR014017">
    <property type="entry name" value="DNA_helicase_UvrD-like_C"/>
</dbReference>
<gene>
    <name evidence="6" type="ORF">OU5_P0352</name>
</gene>
<evidence type="ECO:0000256" key="2">
    <source>
        <dbReference type="ARBA" id="ARBA00022801"/>
    </source>
</evidence>
<dbReference type="SUPFAM" id="SSF52540">
    <property type="entry name" value="P-loop containing nucleoside triphosphate hydrolases"/>
    <property type="match status" value="1"/>
</dbReference>
<keyword evidence="1" id="KW-0547">Nucleotide-binding</keyword>
<dbReference type="OrthoDB" id="5318045at2"/>
<dbReference type="Proteomes" id="UP000026913">
    <property type="component" value="Plasmid unnamed"/>
</dbReference>
<dbReference type="GO" id="GO:0003677">
    <property type="term" value="F:DNA binding"/>
    <property type="evidence" value="ECO:0007669"/>
    <property type="project" value="InterPro"/>
</dbReference>
<keyword evidence="4" id="KW-0067">ATP-binding</keyword>
<feature type="domain" description="UvrD-like helicase C-terminal" evidence="5">
    <location>
        <begin position="409"/>
        <end position="467"/>
    </location>
</feature>
<dbReference type="HOGENOM" id="CLU_023291_2_0_6"/>
<dbReference type="GO" id="GO:0005524">
    <property type="term" value="F:ATP binding"/>
    <property type="evidence" value="ECO:0007669"/>
    <property type="project" value="UniProtKB-KW"/>
</dbReference>
<dbReference type="EMBL" id="CP005961">
    <property type="protein sequence ID" value="AHZ73604.1"/>
    <property type="molecule type" value="Genomic_DNA"/>
</dbReference>
<sequence>MHAPTEEQAAFRRAAVELLEAPRGVIKSTAGAGCGKTTALKGAALDCRKAGASRLLVLAFSKNLVTDLQATFGDVAAVRTFNSLAFEWARNSITGRNVGQIYAAHVIEAFDLDSKKLPIDHVHFAKVIIGVLSNYCYSSNREISRHHIPSWVQDPVVGDLAAKYAQVLFNALRPGAKTRLNLPHDVYVKAWQLDGCNGLSAFDQVYMDEANDATDVMLSCLAFARRACYVGDAGQQIFSFRGSKDAMLKVPGRQYPLTLSFRFGPQIANLANEILSKKSTPPPITLRGMAGKAGRIGPVPSKEPHTRLFRTNTGVIRDALVLGDMAESYAITGDTSDIREKIYSTYALMRNSSREARHPAYAFFKTHDDLAQWAASNPLSEIGLIYDLARDYSERERDLDKILSNRHPPNNPRIQLMTCIRAKGREFNNVVVRDDFRTRSTSGFRPPSPTQLDDELNLLYVAVTRARYCVELQPEF</sequence>
<evidence type="ECO:0000256" key="3">
    <source>
        <dbReference type="ARBA" id="ARBA00022806"/>
    </source>
</evidence>
<dbReference type="Gene3D" id="3.40.50.300">
    <property type="entry name" value="P-loop containing nucleotide triphosphate hydrolases"/>
    <property type="match status" value="2"/>
</dbReference>
<organism evidence="6 7">
    <name type="scientific">Pseudomonas mandelii JR-1</name>
    <dbReference type="NCBI Taxonomy" id="1147786"/>
    <lineage>
        <taxon>Bacteria</taxon>
        <taxon>Pseudomonadati</taxon>
        <taxon>Pseudomonadota</taxon>
        <taxon>Gammaproteobacteria</taxon>
        <taxon>Pseudomonadales</taxon>
        <taxon>Pseudomonadaceae</taxon>
        <taxon>Pseudomonas</taxon>
    </lineage>
</organism>
<geneLocation type="plasmid" evidence="7"/>
<dbReference type="GO" id="GO:0000724">
    <property type="term" value="P:double-strand break repair via homologous recombination"/>
    <property type="evidence" value="ECO:0007669"/>
    <property type="project" value="TreeGrafter"/>
</dbReference>
<reference evidence="6 7" key="1">
    <citation type="journal article" date="2012" name="J. Bacteriol.">
        <title>Genome sequence of cold-adapted Pseudomonas mandelii strain JR-1.</title>
        <authorList>
            <person name="Jang S.H."/>
            <person name="Kim J."/>
            <person name="Kim J."/>
            <person name="Hong S."/>
            <person name="Lee C."/>
        </authorList>
    </citation>
    <scope>NUCLEOTIDE SEQUENCE [LARGE SCALE GENOMIC DNA]</scope>
    <source>
        <strain evidence="6 7">JR-1</strain>
        <plasmid evidence="7">Plasmid</plasmid>
    </source>
</reference>
<dbReference type="AlphaFoldDB" id="A0A024EL18"/>
<accession>A0A024EL18</accession>
<dbReference type="InterPro" id="IPR000212">
    <property type="entry name" value="DNA_helicase_UvrD/REP"/>
</dbReference>
<keyword evidence="2" id="KW-0378">Hydrolase</keyword>
<evidence type="ECO:0000313" key="7">
    <source>
        <dbReference type="Proteomes" id="UP000026913"/>
    </source>
</evidence>
<dbReference type="PANTHER" id="PTHR11070:SF30">
    <property type="entry name" value="F-BOX DNA HELICASE 1"/>
    <property type="match status" value="1"/>
</dbReference>